<dbReference type="PANTHER" id="PTHR10869">
    <property type="entry name" value="PROLYL 4-HYDROXYLASE ALPHA SUBUNIT"/>
    <property type="match status" value="1"/>
</dbReference>
<evidence type="ECO:0000256" key="5">
    <source>
        <dbReference type="ARBA" id="ARBA00023004"/>
    </source>
</evidence>
<keyword evidence="2" id="KW-0479">Metal-binding</keyword>
<reference evidence="7 8" key="1">
    <citation type="journal article" date="2024" name="Front Chem Biol">
        <title>Unveiling the potential of Daldinia eschscholtzii MFLUCC 19-0629 through bioactivity and bioinformatics studies for enhanced sustainable agriculture production.</title>
        <authorList>
            <person name="Brooks S."/>
            <person name="Weaver J.A."/>
            <person name="Klomchit A."/>
            <person name="Alharthi S.A."/>
            <person name="Onlamun T."/>
            <person name="Nurani R."/>
            <person name="Vong T.K."/>
            <person name="Alberti F."/>
            <person name="Greco C."/>
        </authorList>
    </citation>
    <scope>NUCLEOTIDE SEQUENCE [LARGE SCALE GENOMIC DNA]</scope>
    <source>
        <strain evidence="7">MFLUCC 19-0629</strain>
    </source>
</reference>
<keyword evidence="8" id="KW-1185">Reference proteome</keyword>
<dbReference type="GO" id="GO:0005783">
    <property type="term" value="C:endoplasmic reticulum"/>
    <property type="evidence" value="ECO:0007669"/>
    <property type="project" value="TreeGrafter"/>
</dbReference>
<dbReference type="InterPro" id="IPR044862">
    <property type="entry name" value="Pro_4_hyd_alph_FE2OG_OXY"/>
</dbReference>
<evidence type="ECO:0000256" key="1">
    <source>
        <dbReference type="ARBA" id="ARBA00001961"/>
    </source>
</evidence>
<dbReference type="InterPro" id="IPR006620">
    <property type="entry name" value="Pro_4_hyd_alph"/>
</dbReference>
<keyword evidence="3" id="KW-0223">Dioxygenase</keyword>
<dbReference type="Proteomes" id="UP001369815">
    <property type="component" value="Unassembled WGS sequence"/>
</dbReference>
<dbReference type="GO" id="GO:0031418">
    <property type="term" value="F:L-ascorbic acid binding"/>
    <property type="evidence" value="ECO:0007669"/>
    <property type="project" value="InterPro"/>
</dbReference>
<dbReference type="SMART" id="SM00702">
    <property type="entry name" value="P4Hc"/>
    <property type="match status" value="1"/>
</dbReference>
<feature type="domain" description="Prolyl 4-hydroxylase alpha subunit" evidence="6">
    <location>
        <begin position="50"/>
        <end position="262"/>
    </location>
</feature>
<dbReference type="AlphaFoldDB" id="A0AAX6MDC1"/>
<dbReference type="Gene3D" id="2.60.120.620">
    <property type="entry name" value="q2cbj1_9rhob like domain"/>
    <property type="match status" value="1"/>
</dbReference>
<dbReference type="GO" id="GO:0005506">
    <property type="term" value="F:iron ion binding"/>
    <property type="evidence" value="ECO:0007669"/>
    <property type="project" value="InterPro"/>
</dbReference>
<evidence type="ECO:0000259" key="6">
    <source>
        <dbReference type="SMART" id="SM00702"/>
    </source>
</evidence>
<dbReference type="EMBL" id="JBANMG010000007">
    <property type="protein sequence ID" value="KAK6950688.1"/>
    <property type="molecule type" value="Genomic_DNA"/>
</dbReference>
<name>A0AAX6MDC1_9PEZI</name>
<accession>A0AAX6MDC1</accession>
<dbReference type="PANTHER" id="PTHR10869:SF241">
    <property type="entry name" value="FE2OG DIOXYGENASE DOMAIN-CONTAINING PROTEIN"/>
    <property type="match status" value="1"/>
</dbReference>
<evidence type="ECO:0000256" key="4">
    <source>
        <dbReference type="ARBA" id="ARBA00023002"/>
    </source>
</evidence>
<comment type="caution">
    <text evidence="7">The sequence shown here is derived from an EMBL/GenBank/DDBJ whole genome shotgun (WGS) entry which is preliminary data.</text>
</comment>
<proteinExistence type="predicted"/>
<evidence type="ECO:0000256" key="3">
    <source>
        <dbReference type="ARBA" id="ARBA00022964"/>
    </source>
</evidence>
<organism evidence="7 8">
    <name type="scientific">Daldinia eschscholtzii</name>
    <dbReference type="NCBI Taxonomy" id="292717"/>
    <lineage>
        <taxon>Eukaryota</taxon>
        <taxon>Fungi</taxon>
        <taxon>Dikarya</taxon>
        <taxon>Ascomycota</taxon>
        <taxon>Pezizomycotina</taxon>
        <taxon>Sordariomycetes</taxon>
        <taxon>Xylariomycetidae</taxon>
        <taxon>Xylariales</taxon>
        <taxon>Hypoxylaceae</taxon>
        <taxon>Daldinia</taxon>
    </lineage>
</organism>
<dbReference type="InterPro" id="IPR045054">
    <property type="entry name" value="P4HA-like"/>
</dbReference>
<dbReference type="GO" id="GO:0004656">
    <property type="term" value="F:procollagen-proline 4-dioxygenase activity"/>
    <property type="evidence" value="ECO:0007669"/>
    <property type="project" value="TreeGrafter"/>
</dbReference>
<comment type="cofactor">
    <cofactor evidence="1">
        <name>L-ascorbate</name>
        <dbReference type="ChEBI" id="CHEBI:38290"/>
    </cofactor>
</comment>
<sequence length="270" mass="30893">MNTPAVKTSYQSNDIPIPDDFLRTEPHDAQPITFKQIDFAETVLTEFKGLYAVVLDHVISPSECAKLIEMAEASVHPKSRNKMNGSPWAPALVNVGSGYEVEVLDYRNSDRIIWDQQDIVDRLWARLEQVPQIRETLLTAEQPKGTVWDFQRLNKRMRFLKYSQGQYFRPHCDSPYGETDEDGKSVRSHHTLHLYLNDSKQEVGDAADLVGGATSFLSSNQVRKMDINPRAGRVLIFQHRRMYHAGDDVLEGIKYSMRTDIMYSIRDSGD</sequence>
<gene>
    <name evidence="7" type="ORF">Daesc_007213</name>
</gene>
<evidence type="ECO:0000256" key="2">
    <source>
        <dbReference type="ARBA" id="ARBA00022723"/>
    </source>
</evidence>
<evidence type="ECO:0000313" key="8">
    <source>
        <dbReference type="Proteomes" id="UP001369815"/>
    </source>
</evidence>
<keyword evidence="5" id="KW-0408">Iron</keyword>
<keyword evidence="4" id="KW-0560">Oxidoreductase</keyword>
<evidence type="ECO:0000313" key="7">
    <source>
        <dbReference type="EMBL" id="KAK6950688.1"/>
    </source>
</evidence>
<protein>
    <recommendedName>
        <fullName evidence="6">Prolyl 4-hydroxylase alpha subunit domain-containing protein</fullName>
    </recommendedName>
</protein>
<dbReference type="Pfam" id="PF13640">
    <property type="entry name" value="2OG-FeII_Oxy_3"/>
    <property type="match status" value="1"/>
</dbReference>